<dbReference type="Proteomes" id="UP001320766">
    <property type="component" value="Unassembled WGS sequence"/>
</dbReference>
<protein>
    <submittedName>
        <fullName evidence="1">Uncharacterized protein</fullName>
    </submittedName>
</protein>
<reference evidence="1 2" key="1">
    <citation type="submission" date="2022-06" db="EMBL/GenBank/DDBJ databases">
        <title>Sequencing the genomes of 1000 actinobacteria strains.</title>
        <authorList>
            <person name="Klenk H.-P."/>
        </authorList>
    </citation>
    <scope>NUCLEOTIDE SEQUENCE [LARGE SCALE GENOMIC DNA]</scope>
    <source>
        <strain evidence="1 2">DSM 44170</strain>
    </source>
</reference>
<keyword evidence="2" id="KW-1185">Reference proteome</keyword>
<dbReference type="RefSeq" id="WP_253771642.1">
    <property type="nucleotide sequence ID" value="NZ_BAAAVE010000006.1"/>
</dbReference>
<evidence type="ECO:0000313" key="2">
    <source>
        <dbReference type="Proteomes" id="UP001320766"/>
    </source>
</evidence>
<dbReference type="EMBL" id="JAMZEC010000001">
    <property type="protein sequence ID" value="MCP2348151.1"/>
    <property type="molecule type" value="Genomic_DNA"/>
</dbReference>
<organism evidence="1 2">
    <name type="scientific">Nonomuraea roseoviolacea subsp. carminata</name>
    <dbReference type="NCBI Taxonomy" id="160689"/>
    <lineage>
        <taxon>Bacteria</taxon>
        <taxon>Bacillati</taxon>
        <taxon>Actinomycetota</taxon>
        <taxon>Actinomycetes</taxon>
        <taxon>Streptosporangiales</taxon>
        <taxon>Streptosporangiaceae</taxon>
        <taxon>Nonomuraea</taxon>
    </lineage>
</organism>
<comment type="caution">
    <text evidence="1">The sequence shown here is derived from an EMBL/GenBank/DDBJ whole genome shotgun (WGS) entry which is preliminary data.</text>
</comment>
<proteinExistence type="predicted"/>
<gene>
    <name evidence="1" type="ORF">HD595_004273</name>
</gene>
<accession>A0ABT1K2C0</accession>
<sequence>MSPPNQIGIDPTLMTQLIGEIKRLESAWPEVDAQINSALRAIGMSMSGPGLLRDVGFQIAERIPDLQRRLDLIIATQKISLDKGLIWANESLWVSHTPAGGAAAAKTVADELRRARQNFPFLQRPLSDETLDALEKHRHDPYFAIAFAKEMAPKELKELLAELDHAQASNLASKQGTGAAADVDRLMDTLGSILGTASRGVGDMKLPKGYVDQLIANQDVRHSRVVNELLRHGTFDDAFLLDVANKVYDNAQRGHAGQGDIIAFGSGLAAALAHNPRAAQDFFLDPARKPLAFLLRRNWDDSGREIGRAIEGAATTYRDNGQPPGNSRGYKSALVASWAVHFWAGQSAQWNTPAARRSAAHVLASYISDVHRVPGSSAKETMGVTPLADSDPNLPGSQPYGALFEAASVKNMMTWALADPKALNTVVKAQSRYSLLVLNVQAAQIKEANDQALKIWIRENPDATKTEIAEQRQKIIEDTMVGSAAEEFKAKVFDLSRSLYLVVDAGNLADIKEADRKDEAHKAFKDALTSTLKVVLTPAGDEVVGGYEFIESIMGDEVKFEDGKRARERAESTLTESQNLFKDLTAGAMLRHELFGDASFPDSTHPHAFVNYAKGSKGDFLFDKGLLKPRSAMDATEEYAYLEWLQHSKASRIFHGTDQAVNSGFTPQVPPHPKADE</sequence>
<name>A0ABT1K2C0_9ACTN</name>
<evidence type="ECO:0000313" key="1">
    <source>
        <dbReference type="EMBL" id="MCP2348151.1"/>
    </source>
</evidence>